<keyword evidence="1" id="KW-0812">Transmembrane</keyword>
<keyword evidence="1" id="KW-1133">Transmembrane helix</keyword>
<proteinExistence type="predicted"/>
<dbReference type="Proteomes" id="UP001314229">
    <property type="component" value="Unassembled WGS sequence"/>
</dbReference>
<evidence type="ECO:0000256" key="1">
    <source>
        <dbReference type="SAM" id="Phobius"/>
    </source>
</evidence>
<name>A0AAV1PG93_SCOSC</name>
<accession>A0AAV1PG93</accession>
<evidence type="ECO:0000313" key="2">
    <source>
        <dbReference type="EMBL" id="CAK6969512.1"/>
    </source>
</evidence>
<reference evidence="2 3" key="1">
    <citation type="submission" date="2024-01" db="EMBL/GenBank/DDBJ databases">
        <authorList>
            <person name="Alioto T."/>
            <person name="Alioto T."/>
            <person name="Gomez Garrido J."/>
        </authorList>
    </citation>
    <scope>NUCLEOTIDE SEQUENCE [LARGE SCALE GENOMIC DNA]</scope>
</reference>
<sequence>MRKMMDKLSLANKYKEHLEKMRTTDEELQYKLEKIKEALSSKDTEIKKDKKNQNGETGRWWSSCASGLWTGVKIAGLLTLGVAISVGVIAWMSPKCNCTDPDFEICMMALELLDRFEEI</sequence>
<organism evidence="2 3">
    <name type="scientific">Scomber scombrus</name>
    <name type="common">Atlantic mackerel</name>
    <name type="synonym">Scomber vernalis</name>
    <dbReference type="NCBI Taxonomy" id="13677"/>
    <lineage>
        <taxon>Eukaryota</taxon>
        <taxon>Metazoa</taxon>
        <taxon>Chordata</taxon>
        <taxon>Craniata</taxon>
        <taxon>Vertebrata</taxon>
        <taxon>Euteleostomi</taxon>
        <taxon>Actinopterygii</taxon>
        <taxon>Neopterygii</taxon>
        <taxon>Teleostei</taxon>
        <taxon>Neoteleostei</taxon>
        <taxon>Acanthomorphata</taxon>
        <taxon>Pelagiaria</taxon>
        <taxon>Scombriformes</taxon>
        <taxon>Scombridae</taxon>
        <taxon>Scomber</taxon>
    </lineage>
</organism>
<dbReference type="AlphaFoldDB" id="A0AAV1PG93"/>
<dbReference type="EMBL" id="CAWUFR010000137">
    <property type="protein sequence ID" value="CAK6969512.1"/>
    <property type="molecule type" value="Genomic_DNA"/>
</dbReference>
<protein>
    <submittedName>
        <fullName evidence="2">Differentially expressed in FDCP 6 homolog isoform X1</fullName>
    </submittedName>
</protein>
<keyword evidence="1" id="KW-0472">Membrane</keyword>
<evidence type="ECO:0000313" key="3">
    <source>
        <dbReference type="Proteomes" id="UP001314229"/>
    </source>
</evidence>
<feature type="transmembrane region" description="Helical" evidence="1">
    <location>
        <begin position="68"/>
        <end position="92"/>
    </location>
</feature>
<keyword evidence="3" id="KW-1185">Reference proteome</keyword>
<gene>
    <name evidence="2" type="ORF">FSCOSCO3_A017247</name>
</gene>
<comment type="caution">
    <text evidence="2">The sequence shown here is derived from an EMBL/GenBank/DDBJ whole genome shotgun (WGS) entry which is preliminary data.</text>
</comment>